<reference evidence="4 5" key="1">
    <citation type="submission" date="2017-02" db="EMBL/GenBank/DDBJ databases">
        <title>Genome sequence of the nitrite-oxidizing bacterium Nitrobacter vulgaris strain Ab1.</title>
        <authorList>
            <person name="Mellbye B.L."/>
            <person name="Davis E.W."/>
            <person name="Spieck E."/>
            <person name="Chang J.H."/>
            <person name="Bottomley P.J."/>
            <person name="Sayavedra-Soto L.A."/>
        </authorList>
    </citation>
    <scope>NUCLEOTIDE SEQUENCE [LARGE SCALE GENOMIC DNA]</scope>
    <source>
        <strain evidence="4 5">Ab1</strain>
    </source>
</reference>
<dbReference type="OrthoDB" id="9809788at2"/>
<dbReference type="STRING" id="29421.B2M20_03820"/>
<feature type="region of interest" description="Disordered" evidence="1">
    <location>
        <begin position="16"/>
        <end position="53"/>
    </location>
</feature>
<dbReference type="EMBL" id="MWPQ01000010">
    <property type="protein sequence ID" value="OPH84084.1"/>
    <property type="molecule type" value="Genomic_DNA"/>
</dbReference>
<keyword evidence="2" id="KW-0732">Signal</keyword>
<evidence type="ECO:0000256" key="2">
    <source>
        <dbReference type="SAM" id="SignalP"/>
    </source>
</evidence>
<feature type="domain" description="Extensin-like C-terminal" evidence="3">
    <location>
        <begin position="56"/>
        <end position="232"/>
    </location>
</feature>
<evidence type="ECO:0000259" key="3">
    <source>
        <dbReference type="Pfam" id="PF06904"/>
    </source>
</evidence>
<evidence type="ECO:0000313" key="5">
    <source>
        <dbReference type="Proteomes" id="UP000189940"/>
    </source>
</evidence>
<evidence type="ECO:0000256" key="1">
    <source>
        <dbReference type="SAM" id="MobiDB-lite"/>
    </source>
</evidence>
<evidence type="ECO:0000313" key="4">
    <source>
        <dbReference type="EMBL" id="OPH84084.1"/>
    </source>
</evidence>
<feature type="region of interest" description="Disordered" evidence="1">
    <location>
        <begin position="287"/>
        <end position="350"/>
    </location>
</feature>
<accession>A0A1V4I1S9</accession>
<protein>
    <submittedName>
        <fullName evidence="4">Extensin</fullName>
    </submittedName>
</protein>
<dbReference type="Proteomes" id="UP000189940">
    <property type="component" value="Unassembled WGS sequence"/>
</dbReference>
<dbReference type="InterPro" id="IPR009683">
    <property type="entry name" value="Extensin-like_C"/>
</dbReference>
<feature type="compositionally biased region" description="Low complexity" evidence="1">
    <location>
        <begin position="314"/>
        <end position="325"/>
    </location>
</feature>
<gene>
    <name evidence="4" type="ORF">B2M20_03820</name>
</gene>
<proteinExistence type="predicted"/>
<feature type="chain" id="PRO_5012347201" evidence="2">
    <location>
        <begin position="16"/>
        <end position="350"/>
    </location>
</feature>
<organism evidence="4 5">
    <name type="scientific">Nitrobacter vulgaris</name>
    <dbReference type="NCBI Taxonomy" id="29421"/>
    <lineage>
        <taxon>Bacteria</taxon>
        <taxon>Pseudomonadati</taxon>
        <taxon>Pseudomonadota</taxon>
        <taxon>Alphaproteobacteria</taxon>
        <taxon>Hyphomicrobiales</taxon>
        <taxon>Nitrobacteraceae</taxon>
        <taxon>Nitrobacter</taxon>
    </lineage>
</organism>
<feature type="region of interest" description="Disordered" evidence="1">
    <location>
        <begin position="252"/>
        <end position="273"/>
    </location>
</feature>
<keyword evidence="5" id="KW-1185">Reference proteome</keyword>
<comment type="caution">
    <text evidence="4">The sequence shown here is derived from an EMBL/GenBank/DDBJ whole genome shotgun (WGS) entry which is preliminary data.</text>
</comment>
<sequence length="350" mass="37242">MVAFAALLMPATALAGSRTPLPQPRPAAALAPDGKGSTQMEEDRPATPEIAPEPSSCRLALTDSVAIAPSIPAIAGPGECGGDDLVRLEAVVLPDGGRAAVKPAATLRCKMASAIADWIRSDMAPLAEGLGSRVSELDNLDSFECRGRNRVAGAKLSEHGRANALDVGALKLANGRTIDLADRAVERDLREKVLGSVCARFTTVLGPGSDGYHENHIHLDLIQRRNGYRICHWEIYDPVPAVAPLLPTERPAEAPQREMAEEKGKAFEAVPERRAVSRAAPRAGSVAAISAEMVPQPQKRPTAADAAGKVAKWPTPSTSKPPTRRSAADSVKRKRRLRSNLPPFLRPLFD</sequence>
<dbReference type="Pfam" id="PF06904">
    <property type="entry name" value="Extensin-like_C"/>
    <property type="match status" value="1"/>
</dbReference>
<feature type="signal peptide" evidence="2">
    <location>
        <begin position="1"/>
        <end position="15"/>
    </location>
</feature>
<name>A0A1V4I1S9_NITVU</name>
<dbReference type="RefSeq" id="WP_079445757.1">
    <property type="nucleotide sequence ID" value="NZ_MWPQ01000010.1"/>
</dbReference>
<dbReference type="AlphaFoldDB" id="A0A1V4I1S9"/>